<keyword evidence="3" id="KW-1185">Reference proteome</keyword>
<sequence>MTNTIKREQGPGLFETLLDVSILRTAKKWLYIAMLLPALLISCDDDENIVPEPEEEGIDWNEAANLSSMSLASSFWNSEGKWFFYDNNGKADWNYWPQAHALDVLTDAWLRTNDARYSAYFDNWYAGVKARNGNTFENDFYDDMEWIALATLRVWQDTNDPKFKEATLQLWEYIKTGWNDNAGGGITWKKGMEWSKNACSNGPACILAARLYQEFGDESDKEWALKIYNWEKATLVNMNNGMVYDNINSETGEINTNWVFTYNQGTFIGSAVELYKIFNEKAYLNDAVLVADYTTSSLTNNSVLKSEGTGDGGLFKGIFIRYFTDLILQDRLDASAKKRYIQFIRYNAEVLWTQGTAKPAILFGPDWSVKPGSITGLPEQLSGCMLIEAAALLQNEGLINP</sequence>
<evidence type="ECO:0000313" key="4">
    <source>
        <dbReference type="Proteomes" id="UP000181981"/>
    </source>
</evidence>
<dbReference type="eggNOG" id="COG4833">
    <property type="taxonomic scope" value="Bacteria"/>
</dbReference>
<dbReference type="EMBL" id="CP007451">
    <property type="protein sequence ID" value="AHW60278.1"/>
    <property type="molecule type" value="Genomic_DNA"/>
</dbReference>
<dbReference type="SUPFAM" id="SSF48208">
    <property type="entry name" value="Six-hairpin glycosidases"/>
    <property type="match status" value="1"/>
</dbReference>
<dbReference type="InterPro" id="IPR008928">
    <property type="entry name" value="6-hairpin_glycosidase_sf"/>
</dbReference>
<dbReference type="Gene3D" id="1.50.10.20">
    <property type="match status" value="1"/>
</dbReference>
<dbReference type="PANTHER" id="PTHR47791">
    <property type="entry name" value="MEIOTICALLY UP-REGULATED GENE 191 PROTEIN"/>
    <property type="match status" value="1"/>
</dbReference>
<dbReference type="RefSeq" id="WP_081804840.1">
    <property type="nucleotide sequence ID" value="NZ_FOHT01000019.1"/>
</dbReference>
<dbReference type="Pfam" id="PF03663">
    <property type="entry name" value="Glyco_hydro_76"/>
    <property type="match status" value="1"/>
</dbReference>
<dbReference type="PANTHER" id="PTHR47791:SF3">
    <property type="entry name" value="MEIOTICALLY UP-REGULATED GENE 191 PROTEIN"/>
    <property type="match status" value="1"/>
</dbReference>
<evidence type="ECO:0000313" key="3">
    <source>
        <dbReference type="Proteomes" id="UP000023772"/>
    </source>
</evidence>
<dbReference type="Proteomes" id="UP000181981">
    <property type="component" value="Unassembled WGS sequence"/>
</dbReference>
<dbReference type="EMBL" id="FOHT01000019">
    <property type="protein sequence ID" value="SET67482.1"/>
    <property type="molecule type" value="Genomic_DNA"/>
</dbReference>
<dbReference type="KEGG" id="dori:FH5T_13365"/>
<accession>X5DBV4</accession>
<gene>
    <name evidence="1" type="ORF">FH5T_13365</name>
    <name evidence="2" type="ORF">SAMN05444285_11964</name>
</gene>
<dbReference type="HOGENOM" id="CLU_028686_1_1_10"/>
<evidence type="ECO:0000313" key="2">
    <source>
        <dbReference type="EMBL" id="SET67482.1"/>
    </source>
</evidence>
<reference evidence="1 3" key="1">
    <citation type="submission" date="2014-03" db="EMBL/GenBank/DDBJ databases">
        <title>Complete genome sequence of a deeply braunched marine Bacteroidia bacterium Draconibacterium orientale type strain FH5T.</title>
        <authorList>
            <person name="Li X."/>
            <person name="Wang X."/>
            <person name="Xie Z."/>
            <person name="Du Z."/>
            <person name="Chen G."/>
        </authorList>
    </citation>
    <scope>NUCLEOTIDE SEQUENCE [LARGE SCALE GENOMIC DNA]</scope>
    <source>
        <strain evidence="1 3">FH5</strain>
    </source>
</reference>
<dbReference type="Proteomes" id="UP000023772">
    <property type="component" value="Chromosome"/>
</dbReference>
<keyword evidence="1" id="KW-0378">Hydrolase</keyword>
<name>X5DBV4_9BACT</name>
<dbReference type="InterPro" id="IPR005198">
    <property type="entry name" value="Glyco_hydro_76"/>
</dbReference>
<dbReference type="InterPro" id="IPR053169">
    <property type="entry name" value="MUG_Protein"/>
</dbReference>
<organism evidence="2 4">
    <name type="scientific">Draconibacterium orientale</name>
    <dbReference type="NCBI Taxonomy" id="1168034"/>
    <lineage>
        <taxon>Bacteria</taxon>
        <taxon>Pseudomonadati</taxon>
        <taxon>Bacteroidota</taxon>
        <taxon>Bacteroidia</taxon>
        <taxon>Marinilabiliales</taxon>
        <taxon>Prolixibacteraceae</taxon>
        <taxon>Draconibacterium</taxon>
    </lineage>
</organism>
<dbReference type="OrthoDB" id="2505409at2"/>
<proteinExistence type="predicted"/>
<reference evidence="2 4" key="2">
    <citation type="submission" date="2016-10" db="EMBL/GenBank/DDBJ databases">
        <authorList>
            <person name="de Groot N.N."/>
        </authorList>
    </citation>
    <scope>NUCLEOTIDE SEQUENCE [LARGE SCALE GENOMIC DNA]</scope>
    <source>
        <strain evidence="2 4">DSM 25947</strain>
    </source>
</reference>
<protein>
    <submittedName>
        <fullName evidence="1">Glycosyl hydrolase family 76</fullName>
    </submittedName>
    <submittedName>
        <fullName evidence="2">Predicted alpha-1,6-mannanase, GH76 family</fullName>
    </submittedName>
</protein>
<dbReference type="AlphaFoldDB" id="X5DBV4"/>
<dbReference type="GO" id="GO:0005975">
    <property type="term" value="P:carbohydrate metabolic process"/>
    <property type="evidence" value="ECO:0007669"/>
    <property type="project" value="InterPro"/>
</dbReference>
<dbReference type="STRING" id="1168034.FH5T_13365"/>
<dbReference type="GO" id="GO:0016787">
    <property type="term" value="F:hydrolase activity"/>
    <property type="evidence" value="ECO:0007669"/>
    <property type="project" value="UniProtKB-KW"/>
</dbReference>
<evidence type="ECO:0000313" key="1">
    <source>
        <dbReference type="EMBL" id="AHW60278.1"/>
    </source>
</evidence>